<comment type="PTM">
    <text evidence="10">Sulfation is important for activity and for the binding to a putative membrane receptor.</text>
</comment>
<evidence type="ECO:0000256" key="6">
    <source>
        <dbReference type="ARBA" id="ARBA00022641"/>
    </source>
</evidence>
<comment type="function">
    <text evidence="1 10">Promotes plant cell differentiation, organogenesis and somatic embryogenesis as well as cell proliferation.</text>
</comment>
<protein>
    <recommendedName>
        <fullName evidence="10">Phytosulfokine</fullName>
    </recommendedName>
    <component>
        <recommendedName>
            <fullName evidence="10">Phytosulfokine-alpha</fullName>
            <shortName evidence="10">PSK-alpha</shortName>
            <shortName evidence="10">Phytosulfokine-a</shortName>
        </recommendedName>
    </component>
    <component>
        <recommendedName>
            <fullName evidence="10">Phytosulfokine-beta</fullName>
            <shortName evidence="10">PSK-beta</shortName>
            <shortName evidence="10">Phytosulfokine-b</shortName>
        </recommendedName>
    </component>
</protein>
<comment type="PTM">
    <text evidence="10">PSK-alpha is produced by endopeptidase digestion. PSK-beta is produced from PSK-alpha by exopeptidase digestion.</text>
</comment>
<evidence type="ECO:0000313" key="12">
    <source>
        <dbReference type="Proteomes" id="UP000652761"/>
    </source>
</evidence>
<proteinExistence type="inferred from homology"/>
<comment type="subcellular location">
    <subcellularLocation>
        <location evidence="2 10">Secreted</location>
    </subcellularLocation>
</comment>
<evidence type="ECO:0000256" key="4">
    <source>
        <dbReference type="ARBA" id="ARBA00022473"/>
    </source>
</evidence>
<keyword evidence="5 10" id="KW-0964">Secreted</keyword>
<dbReference type="PANTHER" id="PTHR33285">
    <property type="entry name" value="PHYTOSULFOKINES 3"/>
    <property type="match status" value="1"/>
</dbReference>
<keyword evidence="9 10" id="KW-0339">Growth factor</keyword>
<evidence type="ECO:0000256" key="1">
    <source>
        <dbReference type="ARBA" id="ARBA00003158"/>
    </source>
</evidence>
<keyword evidence="7 10" id="KW-0732">Signal</keyword>
<keyword evidence="6 10" id="KW-0765">Sulfation</keyword>
<dbReference type="PANTHER" id="PTHR33285:SF33">
    <property type="entry name" value="PHYTOSULFOKINE"/>
    <property type="match status" value="1"/>
</dbReference>
<sequence>MRFFFRCHGPFIIILLFVAICTAARASRLLSLPSTEQGRKYTGKVEATITGVLSQVGLPEGIEEEDAWNLMNLEDCGNADNKECSSRRMLTDAHLDYIYTQRHKP</sequence>
<dbReference type="GO" id="GO:0008283">
    <property type="term" value="P:cell population proliferation"/>
    <property type="evidence" value="ECO:0007669"/>
    <property type="project" value="UniProtKB-UniRule"/>
</dbReference>
<keyword evidence="8 10" id="KW-0221">Differentiation</keyword>
<reference evidence="11" key="1">
    <citation type="submission" date="2017-07" db="EMBL/GenBank/DDBJ databases">
        <title>Taro Niue Genome Assembly and Annotation.</title>
        <authorList>
            <person name="Atibalentja N."/>
            <person name="Keating K."/>
            <person name="Fields C.J."/>
        </authorList>
    </citation>
    <scope>NUCLEOTIDE SEQUENCE</scope>
    <source>
        <strain evidence="11">Niue_2</strain>
        <tissue evidence="11">Leaf</tissue>
    </source>
</reference>
<evidence type="ECO:0000256" key="8">
    <source>
        <dbReference type="ARBA" id="ARBA00022782"/>
    </source>
</evidence>
<keyword evidence="4 10" id="KW-0217">Developmental protein</keyword>
<dbReference type="EMBL" id="NMUH01000451">
    <property type="protein sequence ID" value="MQL79361.1"/>
    <property type="molecule type" value="Genomic_DNA"/>
</dbReference>
<evidence type="ECO:0000256" key="3">
    <source>
        <dbReference type="ARBA" id="ARBA00010781"/>
    </source>
</evidence>
<organism evidence="11 12">
    <name type="scientific">Colocasia esculenta</name>
    <name type="common">Wild taro</name>
    <name type="synonym">Arum esculentum</name>
    <dbReference type="NCBI Taxonomy" id="4460"/>
    <lineage>
        <taxon>Eukaryota</taxon>
        <taxon>Viridiplantae</taxon>
        <taxon>Streptophyta</taxon>
        <taxon>Embryophyta</taxon>
        <taxon>Tracheophyta</taxon>
        <taxon>Spermatophyta</taxon>
        <taxon>Magnoliopsida</taxon>
        <taxon>Liliopsida</taxon>
        <taxon>Araceae</taxon>
        <taxon>Aroideae</taxon>
        <taxon>Colocasieae</taxon>
        <taxon>Colocasia</taxon>
    </lineage>
</organism>
<dbReference type="OrthoDB" id="1914102at2759"/>
<name>A0A843U772_COLES</name>
<dbReference type="InterPro" id="IPR009438">
    <property type="entry name" value="Phytosulfokine"/>
</dbReference>
<evidence type="ECO:0000256" key="7">
    <source>
        <dbReference type="ARBA" id="ARBA00022729"/>
    </source>
</evidence>
<feature type="chain" id="PRO_5033094741" description="Phytosulfokine" evidence="10">
    <location>
        <begin position="27"/>
        <end position="105"/>
    </location>
</feature>
<comment type="caution">
    <text evidence="11">The sequence shown here is derived from an EMBL/GenBank/DDBJ whole genome shotgun (WGS) entry which is preliminary data.</text>
</comment>
<dbReference type="GO" id="GO:0008083">
    <property type="term" value="F:growth factor activity"/>
    <property type="evidence" value="ECO:0007669"/>
    <property type="project" value="UniProtKB-UniRule"/>
</dbReference>
<evidence type="ECO:0000256" key="9">
    <source>
        <dbReference type="ARBA" id="ARBA00023030"/>
    </source>
</evidence>
<accession>A0A843U772</accession>
<dbReference type="AlphaFoldDB" id="A0A843U772"/>
<keyword evidence="12" id="KW-1185">Reference proteome</keyword>
<evidence type="ECO:0000256" key="2">
    <source>
        <dbReference type="ARBA" id="ARBA00004613"/>
    </source>
</evidence>
<dbReference type="GO" id="GO:0030154">
    <property type="term" value="P:cell differentiation"/>
    <property type="evidence" value="ECO:0007669"/>
    <property type="project" value="UniProtKB-UniRule"/>
</dbReference>
<evidence type="ECO:0000313" key="11">
    <source>
        <dbReference type="EMBL" id="MQL79361.1"/>
    </source>
</evidence>
<dbReference type="GO" id="GO:0005576">
    <property type="term" value="C:extracellular region"/>
    <property type="evidence" value="ECO:0007669"/>
    <property type="project" value="UniProtKB-SubCell"/>
</dbReference>
<evidence type="ECO:0000256" key="5">
    <source>
        <dbReference type="ARBA" id="ARBA00022525"/>
    </source>
</evidence>
<feature type="signal peptide" evidence="10">
    <location>
        <begin position="1"/>
        <end position="26"/>
    </location>
</feature>
<comment type="similarity">
    <text evidence="3 10">Belongs to the phytosulfokine family.</text>
</comment>
<evidence type="ECO:0000256" key="10">
    <source>
        <dbReference type="RuleBase" id="RU368031"/>
    </source>
</evidence>
<dbReference type="Proteomes" id="UP000652761">
    <property type="component" value="Unassembled WGS sequence"/>
</dbReference>
<dbReference type="Pfam" id="PF06404">
    <property type="entry name" value="PSK"/>
    <property type="match status" value="1"/>
</dbReference>
<gene>
    <name evidence="11" type="ORF">Taro_011819</name>
</gene>